<dbReference type="InterPro" id="IPR027417">
    <property type="entry name" value="P-loop_NTPase"/>
</dbReference>
<feature type="transmembrane region" description="Helical" evidence="8">
    <location>
        <begin position="7"/>
        <end position="27"/>
    </location>
</feature>
<sequence length="713" mass="79051">MSQGYKAFYLLFCTGIVFAVWILGYGLGLQIFFRDGRILEATITTNPFAPLQQFWLYKSNTTLQMVAIGALVPALLAGGLAALLGLRPQGSPLGDAAFQDIAALRRGKWFRKSGHIFGRIGRKILRTKDDRHHLIIGPTRSGKGAGYVIPNALTHEGSMIITDLKGEVFKATAGYRRRNGSQVFLFAPGAERTNRYNPLDFIRQERGNRTTDIQNTASILVPENTESENSVWQATAQQVMAGAISYMLESPFYDGRRNLGEVNSFFNSGVDLQALMKFIKAKEPYLSKFTLESFNAYLALSERAAASALLDIQKAMRPFKNERVVAATNVTDMDLRAMKRRPISVYLAPNITDITLLKPLLTLFVQQTMDILTLEHDPNSLPVYFLLDEFRQLKKMDEIMTKLPYVAGYNIKLAIIIQDLKNLDEIYGETSRHSLLGNCGYQLILGANDQATADYASRALGKRTIRYQSESRTIELFGLPRRTKVEQIRERDLMMPQEIRQMPERKMVLLVEGQRPIFGDKLRFFETQPFKAAEAFSQTHIPDVPPIEYLPVQPVPALTDDYTRAGQPAEDVGAPTTGMTDSEKRMSSPVNGAEAMPTIAATAKAVPATKEFTARTVNRQASLPKPKRTKAASSGGSGNEAEATPDVAAIDARIKVAEESLKPSAERLKETVSQKVEKLGQASPTKRRNYLDIFATTVPDPVELGLEAAVAQA</sequence>
<comment type="similarity">
    <text evidence="2">Belongs to the VirD4/TraG family.</text>
</comment>
<keyword evidence="5 8" id="KW-1133">Transmembrane helix</keyword>
<evidence type="ECO:0000313" key="10">
    <source>
        <dbReference type="Proteomes" id="UP000272706"/>
    </source>
</evidence>
<proteinExistence type="inferred from homology"/>
<evidence type="ECO:0000256" key="4">
    <source>
        <dbReference type="ARBA" id="ARBA00022692"/>
    </source>
</evidence>
<evidence type="ECO:0000256" key="6">
    <source>
        <dbReference type="ARBA" id="ARBA00023136"/>
    </source>
</evidence>
<dbReference type="OrthoDB" id="9759295at2"/>
<keyword evidence="10" id="KW-1185">Reference proteome</keyword>
<dbReference type="InterPro" id="IPR003688">
    <property type="entry name" value="TraG/VirD4"/>
</dbReference>
<keyword evidence="6 8" id="KW-0472">Membrane</keyword>
<dbReference type="PANTHER" id="PTHR37937:SF1">
    <property type="entry name" value="CONJUGATIVE TRANSFER: DNA TRANSPORT"/>
    <property type="match status" value="1"/>
</dbReference>
<name>A0A3A5KBU8_9HYPH</name>
<dbReference type="PANTHER" id="PTHR37937">
    <property type="entry name" value="CONJUGATIVE TRANSFER: DNA TRANSPORT"/>
    <property type="match status" value="1"/>
</dbReference>
<keyword evidence="4 8" id="KW-0812">Transmembrane</keyword>
<dbReference type="SUPFAM" id="SSF52540">
    <property type="entry name" value="P-loop containing nucleoside triphosphate hydrolases"/>
    <property type="match status" value="1"/>
</dbReference>
<organism evidence="9 10">
    <name type="scientific">Mesorhizobium waimense</name>
    <dbReference type="NCBI Taxonomy" id="1300307"/>
    <lineage>
        <taxon>Bacteria</taxon>
        <taxon>Pseudomonadati</taxon>
        <taxon>Pseudomonadota</taxon>
        <taxon>Alphaproteobacteria</taxon>
        <taxon>Hyphomicrobiales</taxon>
        <taxon>Phyllobacteriaceae</taxon>
        <taxon>Mesorhizobium</taxon>
    </lineage>
</organism>
<dbReference type="Pfam" id="PF02534">
    <property type="entry name" value="T4SS-DNA_transf"/>
    <property type="match status" value="1"/>
</dbReference>
<dbReference type="GO" id="GO:0005886">
    <property type="term" value="C:plasma membrane"/>
    <property type="evidence" value="ECO:0007669"/>
    <property type="project" value="UniProtKB-SubCell"/>
</dbReference>
<accession>A0A3A5KBU8</accession>
<evidence type="ECO:0000256" key="2">
    <source>
        <dbReference type="ARBA" id="ARBA00008806"/>
    </source>
</evidence>
<dbReference type="EMBL" id="QZWZ01000026">
    <property type="protein sequence ID" value="RJT32635.1"/>
    <property type="molecule type" value="Genomic_DNA"/>
</dbReference>
<dbReference type="RefSeq" id="WP_120017283.1">
    <property type="nucleotide sequence ID" value="NZ_QZWZ01000026.1"/>
</dbReference>
<evidence type="ECO:0000256" key="5">
    <source>
        <dbReference type="ARBA" id="ARBA00022989"/>
    </source>
</evidence>
<evidence type="ECO:0000313" key="9">
    <source>
        <dbReference type="EMBL" id="RJT32635.1"/>
    </source>
</evidence>
<comment type="caution">
    <text evidence="9">The sequence shown here is derived from an EMBL/GenBank/DDBJ whole genome shotgun (WGS) entry which is preliminary data.</text>
</comment>
<comment type="subcellular location">
    <subcellularLocation>
        <location evidence="1">Cell membrane</location>
        <topology evidence="1">Multi-pass membrane protein</topology>
    </subcellularLocation>
</comment>
<evidence type="ECO:0000256" key="7">
    <source>
        <dbReference type="SAM" id="MobiDB-lite"/>
    </source>
</evidence>
<evidence type="ECO:0000256" key="3">
    <source>
        <dbReference type="ARBA" id="ARBA00022475"/>
    </source>
</evidence>
<dbReference type="InterPro" id="IPR051539">
    <property type="entry name" value="T4SS-coupling_protein"/>
</dbReference>
<dbReference type="CDD" id="cd01127">
    <property type="entry name" value="TrwB_TraG_TraD_VirD4"/>
    <property type="match status" value="2"/>
</dbReference>
<dbReference type="Gene3D" id="3.40.50.300">
    <property type="entry name" value="P-loop containing nucleotide triphosphate hydrolases"/>
    <property type="match status" value="1"/>
</dbReference>
<evidence type="ECO:0000256" key="8">
    <source>
        <dbReference type="SAM" id="Phobius"/>
    </source>
</evidence>
<gene>
    <name evidence="9" type="ORF">D3227_26850</name>
</gene>
<feature type="region of interest" description="Disordered" evidence="7">
    <location>
        <begin position="616"/>
        <end position="644"/>
    </location>
</feature>
<dbReference type="Proteomes" id="UP000272706">
    <property type="component" value="Unassembled WGS sequence"/>
</dbReference>
<evidence type="ECO:0000256" key="1">
    <source>
        <dbReference type="ARBA" id="ARBA00004651"/>
    </source>
</evidence>
<reference evidence="9 10" key="1">
    <citation type="submission" date="2018-09" db="EMBL/GenBank/DDBJ databases">
        <title>Mesorhizobium carmichaelinearum sp. nov. isolated from Carmichaelinea spp. root nodules in New Zealand.</title>
        <authorList>
            <person name="De Meyer S.E."/>
        </authorList>
    </citation>
    <scope>NUCLEOTIDE SEQUENCE [LARGE SCALE GENOMIC DNA]</scope>
    <source>
        <strain evidence="9 10">ICMP19557</strain>
    </source>
</reference>
<feature type="region of interest" description="Disordered" evidence="7">
    <location>
        <begin position="566"/>
        <end position="590"/>
    </location>
</feature>
<protein>
    <submittedName>
        <fullName evidence="9">Type IV secretory system conjugative DNA transfer family protein</fullName>
    </submittedName>
</protein>
<dbReference type="AlphaFoldDB" id="A0A3A5KBU8"/>
<keyword evidence="3" id="KW-1003">Cell membrane</keyword>